<dbReference type="Proteomes" id="UP001341840">
    <property type="component" value="Unassembled WGS sequence"/>
</dbReference>
<reference evidence="1 2" key="1">
    <citation type="journal article" date="2023" name="Plants (Basel)">
        <title>Bridging the Gap: Combining Genomics and Transcriptomics Approaches to Understand Stylosanthes scabra, an Orphan Legume from the Brazilian Caatinga.</title>
        <authorList>
            <person name="Ferreira-Neto J.R.C."/>
            <person name="da Silva M.D."/>
            <person name="Binneck E."/>
            <person name="de Melo N.F."/>
            <person name="da Silva R.H."/>
            <person name="de Melo A.L.T.M."/>
            <person name="Pandolfi V."/>
            <person name="Bustamante F.O."/>
            <person name="Brasileiro-Vidal A.C."/>
            <person name="Benko-Iseppon A.M."/>
        </authorList>
    </citation>
    <scope>NUCLEOTIDE SEQUENCE [LARGE SCALE GENOMIC DNA]</scope>
    <source>
        <tissue evidence="1">Leaves</tissue>
    </source>
</reference>
<protein>
    <submittedName>
        <fullName evidence="1">Uncharacterized protein</fullName>
    </submittedName>
</protein>
<proteinExistence type="predicted"/>
<organism evidence="1 2">
    <name type="scientific">Stylosanthes scabra</name>
    <dbReference type="NCBI Taxonomy" id="79078"/>
    <lineage>
        <taxon>Eukaryota</taxon>
        <taxon>Viridiplantae</taxon>
        <taxon>Streptophyta</taxon>
        <taxon>Embryophyta</taxon>
        <taxon>Tracheophyta</taxon>
        <taxon>Spermatophyta</taxon>
        <taxon>Magnoliopsida</taxon>
        <taxon>eudicotyledons</taxon>
        <taxon>Gunneridae</taxon>
        <taxon>Pentapetalae</taxon>
        <taxon>rosids</taxon>
        <taxon>fabids</taxon>
        <taxon>Fabales</taxon>
        <taxon>Fabaceae</taxon>
        <taxon>Papilionoideae</taxon>
        <taxon>50 kb inversion clade</taxon>
        <taxon>dalbergioids sensu lato</taxon>
        <taxon>Dalbergieae</taxon>
        <taxon>Pterocarpus clade</taxon>
        <taxon>Stylosanthes</taxon>
    </lineage>
</organism>
<dbReference type="EMBL" id="JASCZI010090853">
    <property type="protein sequence ID" value="MED6147172.1"/>
    <property type="molecule type" value="Genomic_DNA"/>
</dbReference>
<accession>A0ABU6TES5</accession>
<comment type="caution">
    <text evidence="1">The sequence shown here is derived from an EMBL/GenBank/DDBJ whole genome shotgun (WGS) entry which is preliminary data.</text>
</comment>
<keyword evidence="2" id="KW-1185">Reference proteome</keyword>
<evidence type="ECO:0000313" key="1">
    <source>
        <dbReference type="EMBL" id="MED6147172.1"/>
    </source>
</evidence>
<evidence type="ECO:0000313" key="2">
    <source>
        <dbReference type="Proteomes" id="UP001341840"/>
    </source>
</evidence>
<name>A0ABU6TES5_9FABA</name>
<sequence>MTLITTQIDNFKKMLDPHRIQMLNIHLCHMDRTRTLHCVFLGIGILQVLGKSDNALRDHRREDKETTTRIVKI</sequence>
<gene>
    <name evidence="1" type="ORF">PIB30_041675</name>
</gene>